<dbReference type="Gene3D" id="3.10.20.90">
    <property type="entry name" value="Phosphatidylinositol 3-kinase Catalytic Subunit, Chain A, domain 1"/>
    <property type="match status" value="1"/>
</dbReference>
<comment type="catalytic activity">
    <reaction evidence="1 11">
        <text>Thiol-dependent hydrolysis of ester, thioester, amide, peptide and isopeptide bonds formed by the C-terminal Gly of ubiquitin (a 76-residue protein attached to proteins as an intracellular targeting signal).</text>
        <dbReference type="EC" id="3.4.19.12"/>
    </reaction>
</comment>
<organism evidence="14 15">
    <name type="scientific">Cladorrhinum samala</name>
    <dbReference type="NCBI Taxonomy" id="585594"/>
    <lineage>
        <taxon>Eukaryota</taxon>
        <taxon>Fungi</taxon>
        <taxon>Dikarya</taxon>
        <taxon>Ascomycota</taxon>
        <taxon>Pezizomycotina</taxon>
        <taxon>Sordariomycetes</taxon>
        <taxon>Sordariomycetidae</taxon>
        <taxon>Sordariales</taxon>
        <taxon>Podosporaceae</taxon>
        <taxon>Cladorrhinum</taxon>
    </lineage>
</organism>
<evidence type="ECO:0000256" key="8">
    <source>
        <dbReference type="ARBA" id="ARBA00022801"/>
    </source>
</evidence>
<evidence type="ECO:0000256" key="1">
    <source>
        <dbReference type="ARBA" id="ARBA00000707"/>
    </source>
</evidence>
<evidence type="ECO:0000256" key="9">
    <source>
        <dbReference type="ARBA" id="ARBA00022807"/>
    </source>
</evidence>
<dbReference type="GO" id="GO:0005829">
    <property type="term" value="C:cytosol"/>
    <property type="evidence" value="ECO:0007669"/>
    <property type="project" value="TreeGrafter"/>
</dbReference>
<keyword evidence="5" id="KW-0479">Metal-binding</keyword>
<dbReference type="Pfam" id="PF21403">
    <property type="entry name" value="OTU1_UBXL"/>
    <property type="match status" value="1"/>
</dbReference>
<dbReference type="Proteomes" id="UP001321749">
    <property type="component" value="Unassembled WGS sequence"/>
</dbReference>
<reference evidence="14" key="2">
    <citation type="submission" date="2023-06" db="EMBL/GenBank/DDBJ databases">
        <authorList>
            <consortium name="Lawrence Berkeley National Laboratory"/>
            <person name="Mondo S.J."/>
            <person name="Hensen N."/>
            <person name="Bonometti L."/>
            <person name="Westerberg I."/>
            <person name="Brannstrom I.O."/>
            <person name="Guillou S."/>
            <person name="Cros-Aarteil S."/>
            <person name="Calhoun S."/>
            <person name="Haridas S."/>
            <person name="Kuo A."/>
            <person name="Pangilinan J."/>
            <person name="Riley R."/>
            <person name="Labutti K."/>
            <person name="Andreopoulos B."/>
            <person name="Lipzen A."/>
            <person name="Chen C."/>
            <person name="Yanf M."/>
            <person name="Daum C."/>
            <person name="Ng V."/>
            <person name="Clum A."/>
            <person name="Steindorff A."/>
            <person name="Ohm R."/>
            <person name="Martin F."/>
            <person name="Silar P."/>
            <person name="Natvig D."/>
            <person name="Lalanne C."/>
            <person name="Gautier V."/>
            <person name="Ament-Velasquez S.L."/>
            <person name="Kruys A."/>
            <person name="Hutchinson M.I."/>
            <person name="Powell A.J."/>
            <person name="Barry K."/>
            <person name="Miller A.N."/>
            <person name="Grigoriev I.V."/>
            <person name="Debuchy R."/>
            <person name="Gladieux P."/>
            <person name="Thoren M.H."/>
            <person name="Johannesson H."/>
        </authorList>
    </citation>
    <scope>NUCLEOTIDE SEQUENCE</scope>
    <source>
        <strain evidence="14">PSN324</strain>
    </source>
</reference>
<evidence type="ECO:0000256" key="11">
    <source>
        <dbReference type="RuleBase" id="RU367104"/>
    </source>
</evidence>
<evidence type="ECO:0000256" key="6">
    <source>
        <dbReference type="ARBA" id="ARBA00022771"/>
    </source>
</evidence>
<feature type="region of interest" description="Disordered" evidence="12">
    <location>
        <begin position="79"/>
        <end position="107"/>
    </location>
</feature>
<keyword evidence="15" id="KW-1185">Reference proteome</keyword>
<evidence type="ECO:0000256" key="7">
    <source>
        <dbReference type="ARBA" id="ARBA00022786"/>
    </source>
</evidence>
<evidence type="ECO:0000256" key="2">
    <source>
        <dbReference type="ARBA" id="ARBA00004496"/>
    </source>
</evidence>
<comment type="function">
    <text evidence="11">Hydrolase that can remove conjugated ubiquitin from proteins and may therefore play an important regulatory role at the level of protein turnover by preventing degradation.</text>
</comment>
<evidence type="ECO:0000259" key="13">
    <source>
        <dbReference type="PROSITE" id="PS50802"/>
    </source>
</evidence>
<keyword evidence="3 11" id="KW-0963">Cytoplasm</keyword>
<keyword evidence="10" id="KW-0862">Zinc</keyword>
<dbReference type="GO" id="GO:0004843">
    <property type="term" value="F:cysteine-type deubiquitinase activity"/>
    <property type="evidence" value="ECO:0007669"/>
    <property type="project" value="UniProtKB-UniRule"/>
</dbReference>
<evidence type="ECO:0000256" key="5">
    <source>
        <dbReference type="ARBA" id="ARBA00022723"/>
    </source>
</evidence>
<keyword evidence="6" id="KW-0863">Zinc-finger</keyword>
<dbReference type="InterPro" id="IPR048857">
    <property type="entry name" value="OTU1_Ubl"/>
</dbReference>
<dbReference type="EC" id="3.4.19.12" evidence="11"/>
<reference evidence="14" key="1">
    <citation type="journal article" date="2023" name="Mol. Phylogenet. Evol.">
        <title>Genome-scale phylogeny and comparative genomics of the fungal order Sordariales.</title>
        <authorList>
            <person name="Hensen N."/>
            <person name="Bonometti L."/>
            <person name="Westerberg I."/>
            <person name="Brannstrom I.O."/>
            <person name="Guillou S."/>
            <person name="Cros-Aarteil S."/>
            <person name="Calhoun S."/>
            <person name="Haridas S."/>
            <person name="Kuo A."/>
            <person name="Mondo S."/>
            <person name="Pangilinan J."/>
            <person name="Riley R."/>
            <person name="LaButti K."/>
            <person name="Andreopoulos B."/>
            <person name="Lipzen A."/>
            <person name="Chen C."/>
            <person name="Yan M."/>
            <person name="Daum C."/>
            <person name="Ng V."/>
            <person name="Clum A."/>
            <person name="Steindorff A."/>
            <person name="Ohm R.A."/>
            <person name="Martin F."/>
            <person name="Silar P."/>
            <person name="Natvig D.O."/>
            <person name="Lalanne C."/>
            <person name="Gautier V."/>
            <person name="Ament-Velasquez S.L."/>
            <person name="Kruys A."/>
            <person name="Hutchinson M.I."/>
            <person name="Powell A.J."/>
            <person name="Barry K."/>
            <person name="Miller A.N."/>
            <person name="Grigoriev I.V."/>
            <person name="Debuchy R."/>
            <person name="Gladieux P."/>
            <person name="Hiltunen Thoren M."/>
            <person name="Johannesson H."/>
        </authorList>
    </citation>
    <scope>NUCLEOTIDE SEQUENCE</scope>
    <source>
        <strain evidence="14">PSN324</strain>
    </source>
</reference>
<comment type="subcellular location">
    <subcellularLocation>
        <location evidence="2 11">Cytoplasm</location>
    </subcellularLocation>
</comment>
<keyword evidence="8 11" id="KW-0378">Hydrolase</keyword>
<keyword evidence="4" id="KW-0645">Protease</keyword>
<evidence type="ECO:0000313" key="15">
    <source>
        <dbReference type="Proteomes" id="UP001321749"/>
    </source>
</evidence>
<dbReference type="PANTHER" id="PTHR13312:SF0">
    <property type="entry name" value="UBIQUITIN THIOESTERASE OTU1"/>
    <property type="match status" value="1"/>
</dbReference>
<dbReference type="InterPro" id="IPR003323">
    <property type="entry name" value="OTU_dom"/>
</dbReference>
<dbReference type="AlphaFoldDB" id="A0AAV9HTW9"/>
<dbReference type="GO" id="GO:0005634">
    <property type="term" value="C:nucleus"/>
    <property type="evidence" value="ECO:0007669"/>
    <property type="project" value="TreeGrafter"/>
</dbReference>
<dbReference type="PANTHER" id="PTHR13312">
    <property type="entry name" value="HIV-INDUCED PROTEIN-7-LIKE PROTEASE"/>
    <property type="match status" value="1"/>
</dbReference>
<accession>A0AAV9HTW9</accession>
<evidence type="ECO:0000256" key="12">
    <source>
        <dbReference type="SAM" id="MobiDB-lite"/>
    </source>
</evidence>
<dbReference type="CDD" id="cd22745">
    <property type="entry name" value="OTU_OTU1"/>
    <property type="match status" value="1"/>
</dbReference>
<dbReference type="InterPro" id="IPR057766">
    <property type="entry name" value="Znf-C2H2_OTU1-like_C"/>
</dbReference>
<dbReference type="GO" id="GO:0030968">
    <property type="term" value="P:endoplasmic reticulum unfolded protein response"/>
    <property type="evidence" value="ECO:0007669"/>
    <property type="project" value="TreeGrafter"/>
</dbReference>
<name>A0AAV9HTW9_9PEZI</name>
<feature type="compositionally biased region" description="Pro residues" evidence="12">
    <location>
        <begin position="80"/>
        <end position="91"/>
    </location>
</feature>
<evidence type="ECO:0000256" key="3">
    <source>
        <dbReference type="ARBA" id="ARBA00022490"/>
    </source>
</evidence>
<keyword evidence="9 11" id="KW-0788">Thiol protease</keyword>
<dbReference type="SUPFAM" id="SSF54001">
    <property type="entry name" value="Cysteine proteinases"/>
    <property type="match status" value="1"/>
</dbReference>
<dbReference type="Gene3D" id="3.90.70.80">
    <property type="match status" value="1"/>
</dbReference>
<feature type="domain" description="OTU" evidence="13">
    <location>
        <begin position="117"/>
        <end position="236"/>
    </location>
</feature>
<keyword evidence="7 11" id="KW-0833">Ubl conjugation pathway</keyword>
<dbReference type="PROSITE" id="PS50802">
    <property type="entry name" value="OTU"/>
    <property type="match status" value="1"/>
</dbReference>
<dbReference type="EMBL" id="MU864950">
    <property type="protein sequence ID" value="KAK4464269.1"/>
    <property type="molecule type" value="Genomic_DNA"/>
</dbReference>
<dbReference type="FunFam" id="3.90.70.80:FF:000016">
    <property type="entry name" value="Putative ubiquitin thioesterase otu1"/>
    <property type="match status" value="1"/>
</dbReference>
<dbReference type="GO" id="GO:0008270">
    <property type="term" value="F:zinc ion binding"/>
    <property type="evidence" value="ECO:0007669"/>
    <property type="project" value="UniProtKB-KW"/>
</dbReference>
<evidence type="ECO:0000256" key="10">
    <source>
        <dbReference type="ARBA" id="ARBA00022833"/>
    </source>
</evidence>
<dbReference type="InterPro" id="IPR038765">
    <property type="entry name" value="Papain-like_cys_pep_sf"/>
</dbReference>
<dbReference type="Pfam" id="PF24560">
    <property type="entry name" value="zf-C2H2_OTU1_C"/>
    <property type="match status" value="1"/>
</dbReference>
<evidence type="ECO:0000256" key="4">
    <source>
        <dbReference type="ARBA" id="ARBA00022670"/>
    </source>
</evidence>
<proteinExistence type="predicted"/>
<comment type="caution">
    <text evidence="14">The sequence shown here is derived from an EMBL/GenBank/DDBJ whole genome shotgun (WGS) entry which is preliminary data.</text>
</comment>
<dbReference type="GO" id="GO:0016579">
    <property type="term" value="P:protein deubiquitination"/>
    <property type="evidence" value="ECO:0007669"/>
    <property type="project" value="TreeGrafter"/>
</dbReference>
<sequence>MPMITIALRAPSGQSRIQIDDDSALSDLVALIQSKTSLQNFTLKYGYPLKNLDLSPSVLPESIKSLNLRGETIVVAPLDTTPPAPTPPAAPAKPAFTPKPMEPDETSLEWPERGGHIVLRVMPDDNSCMFTAFGGALGLANPSAVLRNQIATYIMEHPAEYNKAILGDDPARYVSRIVQPDVWGGAIELSILSDIYNIEISSIDVKSLRVDRFGEGKENRVVIVYSGIHYDRIAFALDLSYPVEVDISRWSTEDDEVLVKAKELCKRLQGMHYYTDTTDFVIKCGICGWIGQGMKDAGQHEKETGHREFGEMEIH</sequence>
<gene>
    <name evidence="14" type="ORF">QBC42DRAFT_263856</name>
</gene>
<protein>
    <recommendedName>
        <fullName evidence="11">Ubiquitin thioesterase OTU</fullName>
        <ecNumber evidence="11">3.4.19.12</ecNumber>
    </recommendedName>
</protein>
<dbReference type="GO" id="GO:0036503">
    <property type="term" value="P:ERAD pathway"/>
    <property type="evidence" value="ECO:0007669"/>
    <property type="project" value="TreeGrafter"/>
</dbReference>
<dbReference type="Pfam" id="PF02338">
    <property type="entry name" value="OTU"/>
    <property type="match status" value="1"/>
</dbReference>
<evidence type="ECO:0000313" key="14">
    <source>
        <dbReference type="EMBL" id="KAK4464269.1"/>
    </source>
</evidence>